<dbReference type="PROSITE" id="PS50878">
    <property type="entry name" value="RT_POL"/>
    <property type="match status" value="1"/>
</dbReference>
<organism evidence="2 3">
    <name type="scientific">Lelliottia aquatilis</name>
    <dbReference type="NCBI Taxonomy" id="2080838"/>
    <lineage>
        <taxon>Bacteria</taxon>
        <taxon>Pseudomonadati</taxon>
        <taxon>Pseudomonadota</taxon>
        <taxon>Gammaproteobacteria</taxon>
        <taxon>Enterobacterales</taxon>
        <taxon>Enterobacteriaceae</taxon>
        <taxon>Lelliottia</taxon>
    </lineage>
</organism>
<accession>A0ABX4ZZ74</accession>
<dbReference type="Pfam" id="PF00078">
    <property type="entry name" value="RVT_1"/>
    <property type="match status" value="1"/>
</dbReference>
<name>A0ABX4ZZ74_9ENTR</name>
<dbReference type="InterPro" id="IPR043502">
    <property type="entry name" value="DNA/RNA_pol_sf"/>
</dbReference>
<keyword evidence="3" id="KW-1185">Reference proteome</keyword>
<proteinExistence type="predicted"/>
<feature type="domain" description="Reverse transcriptase" evidence="1">
    <location>
        <begin position="1"/>
        <end position="127"/>
    </location>
</feature>
<dbReference type="InterPro" id="IPR000477">
    <property type="entry name" value="RT_dom"/>
</dbReference>
<dbReference type="SUPFAM" id="SSF56672">
    <property type="entry name" value="DNA/RNA polymerases"/>
    <property type="match status" value="1"/>
</dbReference>
<sequence>MELWRQVTRHVIDTRLIRLIRQYLWYSGEDAGEIIIPQTGIPQGCALRSLFGASLPYHVDCRFNVVEDICYARYMDDFLLLAKTRWRLRSCVRQLNTYFEMHAFRCHPDNTFTGRVSRGFDWLGVEFNDHGATGISTRAREHHHERCQRLYEQALRREEGIDAALARVQDYRKRWLQWADGLLRNAGLAPSGSLLPAITIRENKTWHKMHRYSVSTGEPSAQPPTPLMDIDAIPTHHTTLPRRRTTYQHTGATVRV</sequence>
<dbReference type="EMBL" id="PQVW01000017">
    <property type="protein sequence ID" value="POZ20538.1"/>
    <property type="molecule type" value="Genomic_DNA"/>
</dbReference>
<gene>
    <name evidence="2" type="ORF">C3712_18150</name>
</gene>
<protein>
    <submittedName>
        <fullName evidence="2">Transposase</fullName>
    </submittedName>
</protein>
<evidence type="ECO:0000259" key="1">
    <source>
        <dbReference type="PROSITE" id="PS50878"/>
    </source>
</evidence>
<evidence type="ECO:0000313" key="2">
    <source>
        <dbReference type="EMBL" id="POZ20538.1"/>
    </source>
</evidence>
<reference evidence="2 3" key="1">
    <citation type="submission" date="2018-02" db="EMBL/GenBank/DDBJ databases">
        <title>Lelliotia aquatilis sp. nov., isolated from drinking water.</title>
        <authorList>
            <person name="Kaempfer P."/>
            <person name="Glaeser S."/>
            <person name="Exner M."/>
            <person name="Doijad S."/>
            <person name="Chakraborty T."/>
        </authorList>
    </citation>
    <scope>NUCLEOTIDE SEQUENCE [LARGE SCALE GENOMIC DNA]</scope>
    <source>
        <strain evidence="2 3">6331-17</strain>
    </source>
</reference>
<dbReference type="Proteomes" id="UP000237025">
    <property type="component" value="Unassembled WGS sequence"/>
</dbReference>
<comment type="caution">
    <text evidence="2">The sequence shown here is derived from an EMBL/GenBank/DDBJ whole genome shotgun (WGS) entry which is preliminary data.</text>
</comment>
<evidence type="ECO:0000313" key="3">
    <source>
        <dbReference type="Proteomes" id="UP000237025"/>
    </source>
</evidence>